<organism evidence="2 3">
    <name type="scientific">Allorhodopirellula solitaria</name>
    <dbReference type="NCBI Taxonomy" id="2527987"/>
    <lineage>
        <taxon>Bacteria</taxon>
        <taxon>Pseudomonadati</taxon>
        <taxon>Planctomycetota</taxon>
        <taxon>Planctomycetia</taxon>
        <taxon>Pirellulales</taxon>
        <taxon>Pirellulaceae</taxon>
        <taxon>Allorhodopirellula</taxon>
    </lineage>
</organism>
<gene>
    <name evidence="2" type="ORF">CA85_51830</name>
</gene>
<reference evidence="2 3" key="1">
    <citation type="submission" date="2019-02" db="EMBL/GenBank/DDBJ databases">
        <title>Deep-cultivation of Planctomycetes and their phenomic and genomic characterization uncovers novel biology.</title>
        <authorList>
            <person name="Wiegand S."/>
            <person name="Jogler M."/>
            <person name="Boedeker C."/>
            <person name="Pinto D."/>
            <person name="Vollmers J."/>
            <person name="Rivas-Marin E."/>
            <person name="Kohn T."/>
            <person name="Peeters S.H."/>
            <person name="Heuer A."/>
            <person name="Rast P."/>
            <person name="Oberbeckmann S."/>
            <person name="Bunk B."/>
            <person name="Jeske O."/>
            <person name="Meyerdierks A."/>
            <person name="Storesund J.E."/>
            <person name="Kallscheuer N."/>
            <person name="Luecker S."/>
            <person name="Lage O.M."/>
            <person name="Pohl T."/>
            <person name="Merkel B.J."/>
            <person name="Hornburger P."/>
            <person name="Mueller R.-W."/>
            <person name="Bruemmer F."/>
            <person name="Labrenz M."/>
            <person name="Spormann A.M."/>
            <person name="Op Den Camp H."/>
            <person name="Overmann J."/>
            <person name="Amann R."/>
            <person name="Jetten M.S.M."/>
            <person name="Mascher T."/>
            <person name="Medema M.H."/>
            <person name="Devos D.P."/>
            <person name="Kaster A.-K."/>
            <person name="Ovreas L."/>
            <person name="Rohde M."/>
            <person name="Galperin M.Y."/>
            <person name="Jogler C."/>
        </authorList>
    </citation>
    <scope>NUCLEOTIDE SEQUENCE [LARGE SCALE GENOMIC DNA]</scope>
    <source>
        <strain evidence="2 3">CA85</strain>
    </source>
</reference>
<dbReference type="AlphaFoldDB" id="A0A5C5WLX3"/>
<dbReference type="Proteomes" id="UP000318053">
    <property type="component" value="Unassembled WGS sequence"/>
</dbReference>
<proteinExistence type="predicted"/>
<comment type="caution">
    <text evidence="2">The sequence shown here is derived from an EMBL/GenBank/DDBJ whole genome shotgun (WGS) entry which is preliminary data.</text>
</comment>
<name>A0A5C5WLX3_9BACT</name>
<feature type="region of interest" description="Disordered" evidence="1">
    <location>
        <begin position="212"/>
        <end position="231"/>
    </location>
</feature>
<keyword evidence="3" id="KW-1185">Reference proteome</keyword>
<protein>
    <submittedName>
        <fullName evidence="2">Uncharacterized protein</fullName>
    </submittedName>
</protein>
<feature type="region of interest" description="Disordered" evidence="1">
    <location>
        <begin position="328"/>
        <end position="350"/>
    </location>
</feature>
<evidence type="ECO:0000256" key="1">
    <source>
        <dbReference type="SAM" id="MobiDB-lite"/>
    </source>
</evidence>
<evidence type="ECO:0000313" key="3">
    <source>
        <dbReference type="Proteomes" id="UP000318053"/>
    </source>
</evidence>
<sequence>MVPNGTAKRMKTSRRQSMLCPLFGPGQFSCRLLGWFVTAVVLLAASDVHAQRPADKPLRLSSDTVGDSQLSAVRDDLVAAITEGASPADTTALIQRQRRFDRELAGELAAIRDELVEIQKGEFDRESQQRREELRRQQSLLWLTRVELAALLSEMFAEGSADGVALSATSIRLIREALANFPNDSELHQELARLLSESQLRSGDPDSAIRTMQQASTAGKGTEDAVPTEQKPQPLVVNTSSELAFVIRVDLAKHRWDAAADKLQQYYGDAPSSAPRSPAMDLARLRYLMLRPNRATDLREVAQWLDAIEQRGGATSRRNAETLLARYRASRGADESESTDASDSGERSTDPRVLRADARYYLRVGQSLPAAVTFARAAVRDRNAPRSIQSAIESAAILQSVSKEPAAAELLRRIAMAHPQHESSPMLVLQAASLRSAAGGTASSSAGQGAHELLTELIDQWPLSQAAQTARATLIESAVARGDAARAAELATEMPAAHWNDTTARRCVDLWQRAIVGASPLSSLCDWDDDECQSENAAGVVESLTRMRNVFAAAASTALAEQAEFTCTILLDSCDNDARRERLRLAGEGSSDPFLSELARRRLGKSVPDVTSEKNAPRSSVLVRVVAWRLNEDLSENPALHRDIASYLLTLLPDFSSGIDSRLPIAWSMWSGNASHGLQRLRDEIPESDQPGELIAAAASALADSANPSDLQLASRLWLELAAGLPSATTSHQRAKVEGIACQWRAGDRSGARAAAELMLLTNPPQDPAMREKLQKWSR</sequence>
<dbReference type="EMBL" id="SJPK01000039">
    <property type="protein sequence ID" value="TWT51796.1"/>
    <property type="molecule type" value="Genomic_DNA"/>
</dbReference>
<accession>A0A5C5WLX3</accession>
<evidence type="ECO:0000313" key="2">
    <source>
        <dbReference type="EMBL" id="TWT51796.1"/>
    </source>
</evidence>